<evidence type="ECO:0000256" key="7">
    <source>
        <dbReference type="ARBA" id="ARBA00023163"/>
    </source>
</evidence>
<dbReference type="Gene3D" id="1.10.10.60">
    <property type="entry name" value="Homeodomain-like"/>
    <property type="match status" value="1"/>
</dbReference>
<dbReference type="InterPro" id="IPR023393">
    <property type="entry name" value="START-like_dom_sf"/>
</dbReference>
<accession>A0A2S1CVL9</accession>
<evidence type="ECO:0000256" key="5">
    <source>
        <dbReference type="ARBA" id="ARBA00023125"/>
    </source>
</evidence>
<dbReference type="GO" id="GO:0005634">
    <property type="term" value="C:nucleus"/>
    <property type="evidence" value="ECO:0007669"/>
    <property type="project" value="UniProtKB-SubCell"/>
</dbReference>
<evidence type="ECO:0000256" key="1">
    <source>
        <dbReference type="ARBA" id="ARBA00004123"/>
    </source>
</evidence>
<evidence type="ECO:0000259" key="13">
    <source>
        <dbReference type="PROSITE" id="PS50848"/>
    </source>
</evidence>
<sequence length="904" mass="99104">MLSSSCDDQVSVYSRSLALIPSKDSNYSAKATLDAGKYVRYTAEQVQALERLYNECPKPSSLRRQQLIRENPILQNIEPKQIKVWFQNRRCREKQRKESSRLQTVNSKLTAMNKLLMEENDRLQRQAAQLLYENGCLRQQLQHGGITTDTSCDSVVTSGLQHLPTPQQSPQDATYSGILSLADETLAEFLGKATGTAVDWVQIHGMKPGPDSTEVINISHGCAGIAARACGLVSMEVARIVEVLKDKASWQRSCRRMTTMLATSTGNGGCIEVLYTQTYALTTLAPGRDFYTLRYSSPLDDGSFIVCERSMNALHVAPVAPQMQPFIRAEMQASGCLIKPCDSTGCIVILVDHMDLEPLTVPEVLRPLYESPAVLAHNVTIPALRQLRYLAQERMSEAPGGGQQPAAVRSLSYRLAKGFNDAINALADDGWMATTSDGVDDVTVVIKFPAAGRELGVRLQSTHKGIMCAKASMLLQNVPPSLLVRFLREHRSEWADTSLEEAMRMGNPGLSGFHNGLSNSQVLLPHNIHAVEQDEFLELIKMEGYEDDNSLSGTQEVFLLQLCSGLEEAGSGVCAQMVFAPIDASISDDVELMPSGFRVIPLDNGNVERSGTSSRTLDLASALEVGCATALKSSKDMEDKSMSMMKTRRSVLSMAFQFNFEGGMEDSVARMATHYVRNVVSTLHRLALALAPPSSPLPLPPITPPSQQHLMLASSSPSALPHDDLHLARWICRSYKMNVGMDLLHVESEKSQDYLKALWKLKDALVCCACKIVPVFTFANQAGLEMLEVSSAANLQEIPCAKTILEDDSGKGMRSVVAQVMQQGYACLAAGIRLSSKGRAVSYERALAWKVVMQVEEELIIHGVAFLFTNWSFLNNSSSSIVNNNIKLGEEDTHLLPPAPLLLC</sequence>
<evidence type="ECO:0000256" key="10">
    <source>
        <dbReference type="RuleBase" id="RU000682"/>
    </source>
</evidence>
<comment type="similarity">
    <text evidence="2">Belongs to the HD-ZIP homeobox family. Class III subfamily.</text>
</comment>
<evidence type="ECO:0000259" key="12">
    <source>
        <dbReference type="PROSITE" id="PS50071"/>
    </source>
</evidence>
<evidence type="ECO:0000256" key="11">
    <source>
        <dbReference type="SAM" id="Coils"/>
    </source>
</evidence>
<dbReference type="InterPro" id="IPR009057">
    <property type="entry name" value="Homeodomain-like_sf"/>
</dbReference>
<protein>
    <submittedName>
        <fullName evidence="14">Class III homeodomain-leucine zipper protein</fullName>
    </submittedName>
</protein>
<evidence type="ECO:0000256" key="8">
    <source>
        <dbReference type="ARBA" id="ARBA00023242"/>
    </source>
</evidence>
<dbReference type="InterPro" id="IPR044830">
    <property type="entry name" value="HD-Zip_III"/>
</dbReference>
<dbReference type="InterPro" id="IPR001356">
    <property type="entry name" value="HD"/>
</dbReference>
<dbReference type="GO" id="GO:0008289">
    <property type="term" value="F:lipid binding"/>
    <property type="evidence" value="ECO:0007669"/>
    <property type="project" value="InterPro"/>
</dbReference>
<dbReference type="PROSITE" id="PS50071">
    <property type="entry name" value="HOMEOBOX_2"/>
    <property type="match status" value="1"/>
</dbReference>
<keyword evidence="7" id="KW-0804">Transcription</keyword>
<keyword evidence="6 9" id="KW-0371">Homeobox</keyword>
<keyword evidence="8 9" id="KW-0539">Nucleus</keyword>
<dbReference type="SUPFAM" id="SSF55961">
    <property type="entry name" value="Bet v1-like"/>
    <property type="match status" value="1"/>
</dbReference>
<evidence type="ECO:0000256" key="9">
    <source>
        <dbReference type="PROSITE-ProRule" id="PRU00108"/>
    </source>
</evidence>
<proteinExistence type="evidence at transcript level"/>
<dbReference type="InterPro" id="IPR002913">
    <property type="entry name" value="START_lipid-bd_dom"/>
</dbReference>
<evidence type="ECO:0000256" key="4">
    <source>
        <dbReference type="ARBA" id="ARBA00023054"/>
    </source>
</evidence>
<organism evidence="14">
    <name type="scientific">Thelypteris nipponica</name>
    <dbReference type="NCBI Taxonomy" id="2925009"/>
    <lineage>
        <taxon>Eukaryota</taxon>
        <taxon>Viridiplantae</taxon>
        <taxon>Streptophyta</taxon>
        <taxon>Embryophyta</taxon>
        <taxon>Tracheophyta</taxon>
        <taxon>Polypodiopsida</taxon>
        <taxon>Polypodiidae</taxon>
        <taxon>Polypodiales</taxon>
        <taxon>Aspleniineae</taxon>
        <taxon>Thelypteridaceae</taxon>
        <taxon>Thelypteridoideae</taxon>
        <taxon>Thelypteris</taxon>
    </lineage>
</organism>
<dbReference type="InterPro" id="IPR013978">
    <property type="entry name" value="MEKHLA"/>
</dbReference>
<feature type="domain" description="Homeobox" evidence="12">
    <location>
        <begin position="32"/>
        <end position="96"/>
    </location>
</feature>
<feature type="coiled-coil region" evidence="11">
    <location>
        <begin position="106"/>
        <end position="140"/>
    </location>
</feature>
<reference evidence="14" key="1">
    <citation type="submission" date="2017-05" db="EMBL/GenBank/DDBJ databases">
        <title>Leaf polarity genes in ferns.</title>
        <authorList>
            <person name="Li G.-S."/>
        </authorList>
    </citation>
    <scope>NUCLEOTIDE SEQUENCE</scope>
</reference>
<feature type="domain" description="START" evidence="13">
    <location>
        <begin position="171"/>
        <end position="371"/>
    </location>
</feature>
<gene>
    <name evidence="14" type="primary">C3HDZ1</name>
</gene>
<evidence type="ECO:0000256" key="6">
    <source>
        <dbReference type="ARBA" id="ARBA00023155"/>
    </source>
</evidence>
<comment type="subcellular location">
    <subcellularLocation>
        <location evidence="1 9 10">Nucleus</location>
    </subcellularLocation>
</comment>
<keyword evidence="4 11" id="KW-0175">Coiled coil</keyword>
<dbReference type="EMBL" id="MF155617">
    <property type="protein sequence ID" value="AWD38920.1"/>
    <property type="molecule type" value="mRNA"/>
</dbReference>
<keyword evidence="5 9" id="KW-0238">DNA-binding</keyword>
<evidence type="ECO:0000313" key="14">
    <source>
        <dbReference type="EMBL" id="AWD38920.1"/>
    </source>
</evidence>
<dbReference type="GO" id="GO:0003677">
    <property type="term" value="F:DNA binding"/>
    <property type="evidence" value="ECO:0007669"/>
    <property type="project" value="UniProtKB-UniRule"/>
</dbReference>
<dbReference type="SUPFAM" id="SSF46689">
    <property type="entry name" value="Homeodomain-like"/>
    <property type="match status" value="1"/>
</dbReference>
<dbReference type="PANTHER" id="PTHR45950">
    <property type="entry name" value="HOMEOBOX-LEUCINE ZIPPER PROTEIN ATHB-14"/>
    <property type="match status" value="1"/>
</dbReference>
<dbReference type="GO" id="GO:0003700">
    <property type="term" value="F:DNA-binding transcription factor activity"/>
    <property type="evidence" value="ECO:0007669"/>
    <property type="project" value="InterPro"/>
</dbReference>
<keyword evidence="3" id="KW-0805">Transcription regulation</keyword>
<dbReference type="PROSITE" id="PS50848">
    <property type="entry name" value="START"/>
    <property type="match status" value="1"/>
</dbReference>
<dbReference type="SMART" id="SM00234">
    <property type="entry name" value="START"/>
    <property type="match status" value="1"/>
</dbReference>
<dbReference type="CDD" id="cd14686">
    <property type="entry name" value="bZIP"/>
    <property type="match status" value="1"/>
</dbReference>
<dbReference type="AlphaFoldDB" id="A0A2S1CVL9"/>
<dbReference type="Pfam" id="PF00046">
    <property type="entry name" value="Homeodomain"/>
    <property type="match status" value="1"/>
</dbReference>
<evidence type="ECO:0000256" key="2">
    <source>
        <dbReference type="ARBA" id="ARBA00010338"/>
    </source>
</evidence>
<dbReference type="Pfam" id="PF08670">
    <property type="entry name" value="MEKHLA"/>
    <property type="match status" value="1"/>
</dbReference>
<feature type="DNA-binding region" description="Homeobox" evidence="9">
    <location>
        <begin position="34"/>
        <end position="97"/>
    </location>
</feature>
<dbReference type="PANTHER" id="PTHR45950:SF7">
    <property type="entry name" value="HOMEOBOX-LEUCINE ZIPPER PROTEIN ATHB-14"/>
    <property type="match status" value="1"/>
</dbReference>
<dbReference type="Pfam" id="PF01852">
    <property type="entry name" value="START"/>
    <property type="match status" value="1"/>
</dbReference>
<dbReference type="Gene3D" id="3.30.530.20">
    <property type="match status" value="1"/>
</dbReference>
<dbReference type="SMART" id="SM00389">
    <property type="entry name" value="HOX"/>
    <property type="match status" value="1"/>
</dbReference>
<dbReference type="CDD" id="cd00086">
    <property type="entry name" value="homeodomain"/>
    <property type="match status" value="1"/>
</dbReference>
<name>A0A2S1CVL9_9MONI</name>
<evidence type="ECO:0000256" key="3">
    <source>
        <dbReference type="ARBA" id="ARBA00023015"/>
    </source>
</evidence>